<dbReference type="InterPro" id="IPR050675">
    <property type="entry name" value="OAF3"/>
</dbReference>
<dbReference type="InParanoid" id="G0VIV7"/>
<organism evidence="8 9">
    <name type="scientific">Naumovozyma castellii</name>
    <name type="common">Yeast</name>
    <name type="synonym">Saccharomyces castellii</name>
    <dbReference type="NCBI Taxonomy" id="27288"/>
    <lineage>
        <taxon>Eukaryota</taxon>
        <taxon>Fungi</taxon>
        <taxon>Dikarya</taxon>
        <taxon>Ascomycota</taxon>
        <taxon>Saccharomycotina</taxon>
        <taxon>Saccharomycetes</taxon>
        <taxon>Saccharomycetales</taxon>
        <taxon>Saccharomycetaceae</taxon>
        <taxon>Naumovozyma</taxon>
    </lineage>
</organism>
<keyword evidence="9" id="KW-1185">Reference proteome</keyword>
<dbReference type="SUPFAM" id="SSF57701">
    <property type="entry name" value="Zn2/Cys6 DNA-binding domain"/>
    <property type="match status" value="1"/>
</dbReference>
<dbReference type="GO" id="GO:0008270">
    <property type="term" value="F:zinc ion binding"/>
    <property type="evidence" value="ECO:0007669"/>
    <property type="project" value="InterPro"/>
</dbReference>
<keyword evidence="3" id="KW-0805">Transcription regulation</keyword>
<dbReference type="eggNOG" id="ENOG502QU1Y">
    <property type="taxonomic scope" value="Eukaryota"/>
</dbReference>
<dbReference type="GO" id="GO:0000981">
    <property type="term" value="F:DNA-binding transcription factor activity, RNA polymerase II-specific"/>
    <property type="evidence" value="ECO:0007669"/>
    <property type="project" value="InterPro"/>
</dbReference>
<dbReference type="PANTHER" id="PTHR31069:SF32">
    <property type="entry name" value="ARGININE METABOLISM REGULATION PROTEIN II"/>
    <property type="match status" value="1"/>
</dbReference>
<dbReference type="Proteomes" id="UP000001640">
    <property type="component" value="Chromosome 8"/>
</dbReference>
<dbReference type="Gene3D" id="4.10.240.10">
    <property type="entry name" value="Zn(2)-C6 fungal-type DNA-binding domain"/>
    <property type="match status" value="1"/>
</dbReference>
<evidence type="ECO:0000313" key="8">
    <source>
        <dbReference type="EMBL" id="CCC71434.1"/>
    </source>
</evidence>
<evidence type="ECO:0000256" key="3">
    <source>
        <dbReference type="ARBA" id="ARBA00023015"/>
    </source>
</evidence>
<dbReference type="GeneID" id="96905113"/>
<protein>
    <recommendedName>
        <fullName evidence="7">Zn(2)-C6 fungal-type domain-containing protein</fullName>
    </recommendedName>
</protein>
<evidence type="ECO:0000256" key="1">
    <source>
        <dbReference type="ARBA" id="ARBA00022723"/>
    </source>
</evidence>
<dbReference type="Pfam" id="PF00172">
    <property type="entry name" value="Zn_clus"/>
    <property type="match status" value="1"/>
</dbReference>
<dbReference type="InterPro" id="IPR036864">
    <property type="entry name" value="Zn2-C6_fun-type_DNA-bd_sf"/>
</dbReference>
<name>G0VIV7_NAUCA</name>
<keyword evidence="6" id="KW-0539">Nucleus</keyword>
<evidence type="ECO:0000313" key="9">
    <source>
        <dbReference type="Proteomes" id="UP000001640"/>
    </source>
</evidence>
<feature type="domain" description="Zn(2)-C6 fungal-type" evidence="7">
    <location>
        <begin position="23"/>
        <end position="53"/>
    </location>
</feature>
<evidence type="ECO:0000256" key="6">
    <source>
        <dbReference type="ARBA" id="ARBA00023242"/>
    </source>
</evidence>
<dbReference type="HOGENOM" id="CLU_050082_0_0_1"/>
<dbReference type="CDD" id="cd00067">
    <property type="entry name" value="GAL4"/>
    <property type="match status" value="1"/>
</dbReference>
<sequence length="475" mass="55551">MQRICAKSLKVDGKLNKARTFTGCWACRLKKRRCDELKPTCSLCVRHGDTCSYDIRLMWLDVNMFKVDTSMSGGAEYVTFNESQQRRCNRFMISKTKKQGRTNNDKGKISKSKFKRLVFDAENQLSPPNSDGVEDEEQFKKSNNVQVKKSSTFTISVRRLKIYNNAVESVYGSNCNDYGQKKVNSKLNELLGNLDASMENMKKTNKSKSFFILKQGPFNAFPVIKEDELPDTPHSLNDLDVDINLATISNEILTKQEQSLVSLFDNEECADLTWIERVLWLNCQENMILKREEYSQWFLNYLQTAFSNKFIKMLTKLIDMTESLQYWLDAIINQWQNNSDWQAVAFTILVVLHGYDSCPQLTTELENWFMRLNKVNYSMYPLINFIIRNTESIDILYHCNRLLATNGILQDTYQDELTYELHVLVSDKLVTKWKDRVFEQLCSCEDTSHSCSQLKYWELRLKCNEQFYNDVYLDV</sequence>
<dbReference type="InterPro" id="IPR001138">
    <property type="entry name" value="Zn2Cys6_DnaBD"/>
</dbReference>
<keyword evidence="4" id="KW-0238">DNA-binding</keyword>
<accession>G0VIV7</accession>
<keyword evidence="5" id="KW-0804">Transcription</keyword>
<dbReference type="GO" id="GO:0090180">
    <property type="term" value="P:positive regulation of thiamine biosynthetic process"/>
    <property type="evidence" value="ECO:0007669"/>
    <property type="project" value="EnsemblFungi"/>
</dbReference>
<gene>
    <name evidence="8" type="primary">NCAS0H01240</name>
    <name evidence="8" type="ordered locus">NCAS_0H01240</name>
</gene>
<dbReference type="OrthoDB" id="416217at2759"/>
<keyword evidence="1" id="KW-0479">Metal-binding</keyword>
<dbReference type="PROSITE" id="PS50048">
    <property type="entry name" value="ZN2_CY6_FUNGAL_2"/>
    <property type="match status" value="1"/>
</dbReference>
<dbReference type="FunCoup" id="G0VIV7">
    <property type="interactions" value="660"/>
</dbReference>
<dbReference type="AlphaFoldDB" id="G0VIV7"/>
<evidence type="ECO:0000256" key="2">
    <source>
        <dbReference type="ARBA" id="ARBA00022833"/>
    </source>
</evidence>
<reference evidence="8 9" key="1">
    <citation type="journal article" date="2011" name="Proc. Natl. Acad. Sci. U.S.A.">
        <title>Evolutionary erosion of yeast sex chromosomes by mating-type switching accidents.</title>
        <authorList>
            <person name="Gordon J.L."/>
            <person name="Armisen D."/>
            <person name="Proux-Wera E."/>
            <person name="Oheigeartaigh S.S."/>
            <person name="Byrne K.P."/>
            <person name="Wolfe K.H."/>
        </authorList>
    </citation>
    <scope>NUCLEOTIDE SEQUENCE [LARGE SCALE GENOMIC DNA]</scope>
    <source>
        <strain evidence="9">ATCC 76901 / BCRC 22586 / CBS 4309 / NBRC 1992 / NRRL Y-12630</strain>
    </source>
</reference>
<dbReference type="GO" id="GO:0000978">
    <property type="term" value="F:RNA polymerase II cis-regulatory region sequence-specific DNA binding"/>
    <property type="evidence" value="ECO:0007669"/>
    <property type="project" value="EnsemblFungi"/>
</dbReference>
<keyword evidence="2" id="KW-0862">Zinc</keyword>
<reference key="2">
    <citation type="submission" date="2011-08" db="EMBL/GenBank/DDBJ databases">
        <title>Genome sequence of Naumovozyma castellii.</title>
        <authorList>
            <person name="Gordon J.L."/>
            <person name="Armisen D."/>
            <person name="Proux-Wera E."/>
            <person name="OhEigeartaigh S.S."/>
            <person name="Byrne K.P."/>
            <person name="Wolfe K.H."/>
        </authorList>
    </citation>
    <scope>NUCLEOTIDE SEQUENCE</scope>
    <source>
        <strain>Type strain:CBS 4309</strain>
    </source>
</reference>
<dbReference type="GO" id="GO:0045944">
    <property type="term" value="P:positive regulation of transcription by RNA polymerase II"/>
    <property type="evidence" value="ECO:0007669"/>
    <property type="project" value="EnsemblFungi"/>
</dbReference>
<dbReference type="EMBL" id="HE576759">
    <property type="protein sequence ID" value="CCC71434.1"/>
    <property type="molecule type" value="Genomic_DNA"/>
</dbReference>
<dbReference type="SMART" id="SM00066">
    <property type="entry name" value="GAL4"/>
    <property type="match status" value="1"/>
</dbReference>
<dbReference type="STRING" id="1064592.G0VIV7"/>
<dbReference type="RefSeq" id="XP_003677783.1">
    <property type="nucleotide sequence ID" value="XM_003677735.1"/>
</dbReference>
<dbReference type="KEGG" id="ncs:NCAS_0H01240"/>
<evidence type="ECO:0000256" key="4">
    <source>
        <dbReference type="ARBA" id="ARBA00023125"/>
    </source>
</evidence>
<evidence type="ECO:0000259" key="7">
    <source>
        <dbReference type="PROSITE" id="PS50048"/>
    </source>
</evidence>
<dbReference type="PROSITE" id="PS00463">
    <property type="entry name" value="ZN2_CY6_FUNGAL_1"/>
    <property type="match status" value="1"/>
</dbReference>
<dbReference type="PANTHER" id="PTHR31069">
    <property type="entry name" value="OLEATE-ACTIVATED TRANSCRIPTION FACTOR 1-RELATED"/>
    <property type="match status" value="1"/>
</dbReference>
<dbReference type="GO" id="GO:0005634">
    <property type="term" value="C:nucleus"/>
    <property type="evidence" value="ECO:0007669"/>
    <property type="project" value="EnsemblFungi"/>
</dbReference>
<evidence type="ECO:0000256" key="5">
    <source>
        <dbReference type="ARBA" id="ARBA00023163"/>
    </source>
</evidence>
<proteinExistence type="predicted"/>
<dbReference type="OMA" id="CWACRLK"/>